<keyword evidence="1" id="KW-0732">Signal</keyword>
<dbReference type="RefSeq" id="WP_158765563.1">
    <property type="nucleotide sequence ID" value="NZ_CP047045.1"/>
</dbReference>
<evidence type="ECO:0000256" key="1">
    <source>
        <dbReference type="SAM" id="SignalP"/>
    </source>
</evidence>
<dbReference type="KEGG" id="tsv:DSM104635_01461"/>
<organism evidence="2 3">
    <name type="scientific">Terricaulis silvestris</name>
    <dbReference type="NCBI Taxonomy" id="2686094"/>
    <lineage>
        <taxon>Bacteria</taxon>
        <taxon>Pseudomonadati</taxon>
        <taxon>Pseudomonadota</taxon>
        <taxon>Alphaproteobacteria</taxon>
        <taxon>Caulobacterales</taxon>
        <taxon>Caulobacteraceae</taxon>
        <taxon>Terricaulis</taxon>
    </lineage>
</organism>
<dbReference type="AlphaFoldDB" id="A0A6I6MI19"/>
<dbReference type="InterPro" id="IPR010239">
    <property type="entry name" value="CHP02001"/>
</dbReference>
<reference evidence="3" key="1">
    <citation type="submission" date="2019-12" db="EMBL/GenBank/DDBJ databases">
        <title>Complete genome of Terracaulis silvestris 0127_4.</title>
        <authorList>
            <person name="Vieira S."/>
            <person name="Riedel T."/>
            <person name="Sproer C."/>
            <person name="Pascual J."/>
            <person name="Boedeker C."/>
            <person name="Overmann J."/>
        </authorList>
    </citation>
    <scope>NUCLEOTIDE SEQUENCE [LARGE SCALE GENOMIC DNA]</scope>
    <source>
        <strain evidence="3">0127_4</strain>
    </source>
</reference>
<keyword evidence="3" id="KW-1185">Reference proteome</keyword>
<evidence type="ECO:0008006" key="4">
    <source>
        <dbReference type="Google" id="ProtNLM"/>
    </source>
</evidence>
<evidence type="ECO:0000313" key="2">
    <source>
        <dbReference type="EMBL" id="QGZ94640.1"/>
    </source>
</evidence>
<dbReference type="Pfam" id="PF09694">
    <property type="entry name" value="Gcw_chp"/>
    <property type="match status" value="1"/>
</dbReference>
<dbReference type="Gene3D" id="2.40.160.10">
    <property type="entry name" value="Porin"/>
    <property type="match status" value="1"/>
</dbReference>
<dbReference type="SUPFAM" id="SSF56935">
    <property type="entry name" value="Porins"/>
    <property type="match status" value="2"/>
</dbReference>
<gene>
    <name evidence="2" type="ORF">DSM104635_01461</name>
</gene>
<dbReference type="InterPro" id="IPR023614">
    <property type="entry name" value="Porin_dom_sf"/>
</dbReference>
<dbReference type="NCBIfam" id="TIGR02001">
    <property type="entry name" value="gcw_chp"/>
    <property type="match status" value="1"/>
</dbReference>
<feature type="signal peptide" evidence="1">
    <location>
        <begin position="1"/>
        <end position="23"/>
    </location>
</feature>
<dbReference type="Proteomes" id="UP000431269">
    <property type="component" value="Chromosome"/>
</dbReference>
<dbReference type="EMBL" id="CP047045">
    <property type="protein sequence ID" value="QGZ94640.1"/>
    <property type="molecule type" value="Genomic_DNA"/>
</dbReference>
<accession>A0A6I6MI19</accession>
<evidence type="ECO:0000313" key="3">
    <source>
        <dbReference type="Proteomes" id="UP000431269"/>
    </source>
</evidence>
<feature type="chain" id="PRO_5026099429" description="Porin" evidence="1">
    <location>
        <begin position="24"/>
        <end position="239"/>
    </location>
</feature>
<proteinExistence type="predicted"/>
<sequence>MKKLIGVALAAGATVMSAGAANAEVSGSVALVSDYVFRGISQTDGGAAIQGSLDWSNDMFYAGVWGSNVNYGATGTTELASMELDAYVGVTPTTGPVSWDIALVGYFYPNADDELAGGELDYYEGIVGASMDLTEQFSVGGQVAYTPEYFGETGEGIYYEINAGYAVSDAVSFSAAYGVQDNDFATDSYSTWNVGGAYAIHGFTLGATYSDTEDAFENGYSLDETNSDGRFVFSIGREL</sequence>
<protein>
    <recommendedName>
        <fullName evidence="4">Porin</fullName>
    </recommendedName>
</protein>
<name>A0A6I6MI19_9CAUL</name>